<reference evidence="1 2" key="1">
    <citation type="submission" date="2024-09" db="EMBL/GenBank/DDBJ databases">
        <authorList>
            <person name="Sun Q."/>
            <person name="Mori K."/>
        </authorList>
    </citation>
    <scope>NUCLEOTIDE SEQUENCE [LARGE SCALE GENOMIC DNA]</scope>
    <source>
        <strain evidence="1 2">NCAIM B.02604</strain>
    </source>
</reference>
<dbReference type="RefSeq" id="WP_377459601.1">
    <property type="nucleotide sequence ID" value="NZ_JBHLUB010000030.1"/>
</dbReference>
<proteinExistence type="predicted"/>
<keyword evidence="2" id="KW-1185">Reference proteome</keyword>
<gene>
    <name evidence="1" type="ORF">ACFFFR_08625</name>
</gene>
<name>A0ABV6PBG7_9MICC</name>
<protein>
    <submittedName>
        <fullName evidence="1">Uncharacterized protein</fullName>
    </submittedName>
</protein>
<evidence type="ECO:0000313" key="2">
    <source>
        <dbReference type="Proteomes" id="UP001589862"/>
    </source>
</evidence>
<sequence>MNFRECAAELLAARQDFGIDGSLHTIQVVANRLQQQFGFAELPLTNAPISLFEADPDVRADRVSKVLSLVDARAVQELLDEAVRERVRQHFSVSLINSFGPTKRWFGLQERRKAFAERVAQEHEDGRRITVVFEDDPSETFGFANFQVYGHSQYLREYIWALTGIMPTTIGSPANEHYRRCAQEDGD</sequence>
<dbReference type="EMBL" id="JBHLUB010000030">
    <property type="protein sequence ID" value="MFC0582443.1"/>
    <property type="molecule type" value="Genomic_DNA"/>
</dbReference>
<evidence type="ECO:0000313" key="1">
    <source>
        <dbReference type="EMBL" id="MFC0582443.1"/>
    </source>
</evidence>
<accession>A0ABV6PBG7</accession>
<comment type="caution">
    <text evidence="1">The sequence shown here is derived from an EMBL/GenBank/DDBJ whole genome shotgun (WGS) entry which is preliminary data.</text>
</comment>
<organism evidence="1 2">
    <name type="scientific">Micrococcoides hystricis</name>
    <dbReference type="NCBI Taxonomy" id="1572761"/>
    <lineage>
        <taxon>Bacteria</taxon>
        <taxon>Bacillati</taxon>
        <taxon>Actinomycetota</taxon>
        <taxon>Actinomycetes</taxon>
        <taxon>Micrococcales</taxon>
        <taxon>Micrococcaceae</taxon>
        <taxon>Micrococcoides</taxon>
    </lineage>
</organism>
<dbReference type="Proteomes" id="UP001589862">
    <property type="component" value="Unassembled WGS sequence"/>
</dbReference>